<dbReference type="RefSeq" id="WP_068520677.1">
    <property type="nucleotide sequence ID" value="NZ_CBDRGN010000003.1"/>
</dbReference>
<feature type="active site" description="Nucleophile" evidence="4">
    <location>
        <position position="33"/>
    </location>
</feature>
<feature type="active site" description="Nucleophile" evidence="4">
    <location>
        <position position="30"/>
    </location>
</feature>
<keyword evidence="8" id="KW-1185">Reference proteome</keyword>
<reference evidence="8" key="1">
    <citation type="submission" date="2016-10" db="EMBL/GenBank/DDBJ databases">
        <authorList>
            <person name="Varghese N."/>
            <person name="Submissions S."/>
        </authorList>
    </citation>
    <scope>NUCLEOTIDE SEQUENCE [LARGE SCALE GENOMIC DNA]</scope>
    <source>
        <strain evidence="8">DSM 44234</strain>
    </source>
</reference>
<dbReference type="InterPro" id="IPR036249">
    <property type="entry name" value="Thioredoxin-like_sf"/>
</dbReference>
<evidence type="ECO:0000313" key="8">
    <source>
        <dbReference type="Proteomes" id="UP000182241"/>
    </source>
</evidence>
<dbReference type="GeneID" id="300998162"/>
<dbReference type="PROSITE" id="PS00194">
    <property type="entry name" value="THIOREDOXIN_1"/>
    <property type="match status" value="1"/>
</dbReference>
<organism evidence="7 8">
    <name type="scientific">Tsukamurella tyrosinosolvens</name>
    <dbReference type="NCBI Taxonomy" id="57704"/>
    <lineage>
        <taxon>Bacteria</taxon>
        <taxon>Bacillati</taxon>
        <taxon>Actinomycetota</taxon>
        <taxon>Actinomycetes</taxon>
        <taxon>Mycobacteriales</taxon>
        <taxon>Tsukamurellaceae</taxon>
        <taxon>Tsukamurella</taxon>
    </lineage>
</organism>
<dbReference type="CDD" id="cd02947">
    <property type="entry name" value="TRX_family"/>
    <property type="match status" value="1"/>
</dbReference>
<dbReference type="AlphaFoldDB" id="A0A1H4WP49"/>
<evidence type="ECO:0000256" key="3">
    <source>
        <dbReference type="PIRNR" id="PIRNR000077"/>
    </source>
</evidence>
<dbReference type="EMBL" id="FNSA01000003">
    <property type="protein sequence ID" value="SEC95087.1"/>
    <property type="molecule type" value="Genomic_DNA"/>
</dbReference>
<protein>
    <recommendedName>
        <fullName evidence="2 3">Thioredoxin</fullName>
    </recommendedName>
</protein>
<dbReference type="Proteomes" id="UP000182241">
    <property type="component" value="Unassembled WGS sequence"/>
</dbReference>
<dbReference type="KEGG" id="tsm:ASU32_13775"/>
<accession>A0A1H4WP49</accession>
<gene>
    <name evidence="7" type="ORF">SAMN04489793_3631</name>
</gene>
<keyword evidence="1 5" id="KW-1015">Disulfide bond</keyword>
<feature type="site" description="Deprotonates C-terminal active site Cys" evidence="4">
    <location>
        <position position="24"/>
    </location>
</feature>
<dbReference type="PIRSF" id="PIRSF000077">
    <property type="entry name" value="Thioredoxin"/>
    <property type="match status" value="1"/>
</dbReference>
<dbReference type="InterPro" id="IPR005746">
    <property type="entry name" value="Thioredoxin"/>
</dbReference>
<sequence length="122" mass="12968">MATVELTADKFDQTVTGNDIVLVDFWASWCGPCRAFAPTFEKASETHPDVVFAKVDTEAEQSLAAAANIRSIPTLMVFKKGNLVYNEAGALPPAALEDLIGQARALDIEQADVSGAGEKPAE</sequence>
<dbReference type="PANTHER" id="PTHR46115">
    <property type="entry name" value="THIOREDOXIN-LIKE PROTEIN 1"/>
    <property type="match status" value="1"/>
</dbReference>
<comment type="similarity">
    <text evidence="3">Belongs to the thioredoxin family.</text>
</comment>
<dbReference type="SUPFAM" id="SSF52833">
    <property type="entry name" value="Thioredoxin-like"/>
    <property type="match status" value="1"/>
</dbReference>
<feature type="site" description="Contributes to redox potential value" evidence="4">
    <location>
        <position position="32"/>
    </location>
</feature>
<dbReference type="Gene3D" id="3.40.30.10">
    <property type="entry name" value="Glutaredoxin"/>
    <property type="match status" value="1"/>
</dbReference>
<feature type="site" description="Contributes to redox potential value" evidence="4">
    <location>
        <position position="31"/>
    </location>
</feature>
<dbReference type="OrthoDB" id="9790390at2"/>
<dbReference type="FunFam" id="3.40.30.10:FF:000155">
    <property type="entry name" value="Thioredoxin"/>
    <property type="match status" value="1"/>
</dbReference>
<dbReference type="NCBIfam" id="TIGR01068">
    <property type="entry name" value="thioredoxin"/>
    <property type="match status" value="1"/>
</dbReference>
<name>A0A1H4WP49_TSUTY</name>
<dbReference type="InterPro" id="IPR013766">
    <property type="entry name" value="Thioredoxin_domain"/>
</dbReference>
<keyword evidence="5" id="KW-0676">Redox-active center</keyword>
<feature type="domain" description="Thioredoxin" evidence="6">
    <location>
        <begin position="1"/>
        <end position="105"/>
    </location>
</feature>
<dbReference type="GO" id="GO:0015035">
    <property type="term" value="F:protein-disulfide reductase activity"/>
    <property type="evidence" value="ECO:0007669"/>
    <property type="project" value="UniProtKB-UniRule"/>
</dbReference>
<dbReference type="STRING" id="57704.SAMN04489793_3631"/>
<dbReference type="PROSITE" id="PS51352">
    <property type="entry name" value="THIOREDOXIN_2"/>
    <property type="match status" value="1"/>
</dbReference>
<evidence type="ECO:0000259" key="6">
    <source>
        <dbReference type="PROSITE" id="PS51352"/>
    </source>
</evidence>
<feature type="disulfide bond" description="Redox-active" evidence="5">
    <location>
        <begin position="30"/>
        <end position="33"/>
    </location>
</feature>
<evidence type="ECO:0000256" key="1">
    <source>
        <dbReference type="ARBA" id="ARBA00023157"/>
    </source>
</evidence>
<evidence type="ECO:0000256" key="4">
    <source>
        <dbReference type="PIRSR" id="PIRSR000077-1"/>
    </source>
</evidence>
<evidence type="ECO:0000256" key="5">
    <source>
        <dbReference type="PIRSR" id="PIRSR000077-4"/>
    </source>
</evidence>
<dbReference type="Pfam" id="PF00085">
    <property type="entry name" value="Thioredoxin"/>
    <property type="match status" value="1"/>
</dbReference>
<proteinExistence type="inferred from homology"/>
<evidence type="ECO:0000313" key="7">
    <source>
        <dbReference type="EMBL" id="SEC95087.1"/>
    </source>
</evidence>
<evidence type="ECO:0000256" key="2">
    <source>
        <dbReference type="NCBIfam" id="TIGR01068"/>
    </source>
</evidence>
<dbReference type="InterPro" id="IPR017937">
    <property type="entry name" value="Thioredoxin_CS"/>
</dbReference>
<dbReference type="PRINTS" id="PR00421">
    <property type="entry name" value="THIOREDOXIN"/>
</dbReference>